<dbReference type="OrthoDB" id="1696308at2759"/>
<accession>A0A7J6W8C5</accession>
<keyword evidence="1" id="KW-0732">Signal</keyword>
<proteinExistence type="predicted"/>
<feature type="signal peptide" evidence="1">
    <location>
        <begin position="1"/>
        <end position="25"/>
    </location>
</feature>
<name>A0A7J6W8C5_THATH</name>
<dbReference type="PANTHER" id="PTHR36328:SF7">
    <property type="entry name" value="TRANSMEMBRANE PROTEIN"/>
    <property type="match status" value="1"/>
</dbReference>
<protein>
    <recommendedName>
        <fullName evidence="4">Transmembrane protein</fullName>
    </recommendedName>
</protein>
<sequence length="72" mass="7863">METKSFMAIFLIFCLVLSPTLPSDAARFNQRELLQDDGPICPACVCCPDYIPIPGRCCPCCPEFPPPTANSP</sequence>
<feature type="chain" id="PRO_5029486996" description="Transmembrane protein" evidence="1">
    <location>
        <begin position="26"/>
        <end position="72"/>
    </location>
</feature>
<dbReference type="AlphaFoldDB" id="A0A7J6W8C5"/>
<evidence type="ECO:0000313" key="2">
    <source>
        <dbReference type="EMBL" id="KAF5192615.1"/>
    </source>
</evidence>
<evidence type="ECO:0000313" key="3">
    <source>
        <dbReference type="Proteomes" id="UP000554482"/>
    </source>
</evidence>
<evidence type="ECO:0000256" key="1">
    <source>
        <dbReference type="SAM" id="SignalP"/>
    </source>
</evidence>
<gene>
    <name evidence="2" type="ORF">FRX31_017798</name>
</gene>
<reference evidence="2 3" key="1">
    <citation type="submission" date="2020-06" db="EMBL/GenBank/DDBJ databases">
        <title>Transcriptomic and genomic resources for Thalictrum thalictroides and T. hernandezii: Facilitating candidate gene discovery in an emerging model plant lineage.</title>
        <authorList>
            <person name="Arias T."/>
            <person name="Riano-Pachon D.M."/>
            <person name="Di Stilio V.S."/>
        </authorList>
    </citation>
    <scope>NUCLEOTIDE SEQUENCE [LARGE SCALE GENOMIC DNA]</scope>
    <source>
        <strain evidence="3">cv. WT478/WT964</strain>
        <tissue evidence="2">Leaves</tissue>
    </source>
</reference>
<evidence type="ECO:0008006" key="4">
    <source>
        <dbReference type="Google" id="ProtNLM"/>
    </source>
</evidence>
<keyword evidence="3" id="KW-1185">Reference proteome</keyword>
<organism evidence="2 3">
    <name type="scientific">Thalictrum thalictroides</name>
    <name type="common">Rue-anemone</name>
    <name type="synonym">Anemone thalictroides</name>
    <dbReference type="NCBI Taxonomy" id="46969"/>
    <lineage>
        <taxon>Eukaryota</taxon>
        <taxon>Viridiplantae</taxon>
        <taxon>Streptophyta</taxon>
        <taxon>Embryophyta</taxon>
        <taxon>Tracheophyta</taxon>
        <taxon>Spermatophyta</taxon>
        <taxon>Magnoliopsida</taxon>
        <taxon>Ranunculales</taxon>
        <taxon>Ranunculaceae</taxon>
        <taxon>Thalictroideae</taxon>
        <taxon>Thalictrum</taxon>
    </lineage>
</organism>
<dbReference type="Proteomes" id="UP000554482">
    <property type="component" value="Unassembled WGS sequence"/>
</dbReference>
<comment type="caution">
    <text evidence="2">The sequence shown here is derived from an EMBL/GenBank/DDBJ whole genome shotgun (WGS) entry which is preliminary data.</text>
</comment>
<dbReference type="EMBL" id="JABWDY010021140">
    <property type="protein sequence ID" value="KAF5192615.1"/>
    <property type="molecule type" value="Genomic_DNA"/>
</dbReference>
<dbReference type="PANTHER" id="PTHR36328">
    <property type="entry name" value="TRANSMEMBRANE PROTEIN"/>
    <property type="match status" value="1"/>
</dbReference>